<accession>A0A371JVM3</accession>
<comment type="caution">
    <text evidence="2">The sequence shown here is derived from an EMBL/GenBank/DDBJ whole genome shotgun (WGS) entry which is preliminary data.</text>
</comment>
<keyword evidence="3" id="KW-1185">Reference proteome</keyword>
<gene>
    <name evidence="2" type="ORF">DX873_06640</name>
</gene>
<reference evidence="2 3" key="1">
    <citation type="submission" date="2018-08" db="EMBL/GenBank/DDBJ databases">
        <title>Muricauda nanhaiensis sp. nov., isolated from seawater of the South China Sea.</title>
        <authorList>
            <person name="Dang Y."/>
        </authorList>
    </citation>
    <scope>NUCLEOTIDE SEQUENCE [LARGE SCALE GENOMIC DNA]</scope>
    <source>
        <strain evidence="2 3">SM1704</strain>
    </source>
</reference>
<sequence>MKNLILFLLFFSSIASAQEESQFEIKDNLYKVGLFRNISISDNLTLQNGIAIRKNLDFITLEVPILLKQDLSNKWSTFFGVQSRTVIYSNFPESFNIEKPSNSYLTIGTEYEFKHNTTGNLTIGFPLDLQLGIKF</sequence>
<feature type="chain" id="PRO_5017019602" description="DUF3575 domain-containing protein" evidence="1">
    <location>
        <begin position="18"/>
        <end position="135"/>
    </location>
</feature>
<proteinExistence type="predicted"/>
<evidence type="ECO:0008006" key="4">
    <source>
        <dbReference type="Google" id="ProtNLM"/>
    </source>
</evidence>
<protein>
    <recommendedName>
        <fullName evidence="4">DUF3575 domain-containing protein</fullName>
    </recommendedName>
</protein>
<evidence type="ECO:0000313" key="3">
    <source>
        <dbReference type="Proteomes" id="UP000261828"/>
    </source>
</evidence>
<feature type="signal peptide" evidence="1">
    <location>
        <begin position="1"/>
        <end position="17"/>
    </location>
</feature>
<dbReference type="EMBL" id="QTJX01000001">
    <property type="protein sequence ID" value="RDY61820.1"/>
    <property type="molecule type" value="Genomic_DNA"/>
</dbReference>
<dbReference type="OrthoDB" id="1444575at2"/>
<dbReference type="RefSeq" id="WP_116183687.1">
    <property type="nucleotide sequence ID" value="NZ_QTJX01000001.1"/>
</dbReference>
<dbReference type="Proteomes" id="UP000261828">
    <property type="component" value="Unassembled WGS sequence"/>
</dbReference>
<evidence type="ECO:0000313" key="2">
    <source>
        <dbReference type="EMBL" id="RDY61820.1"/>
    </source>
</evidence>
<keyword evidence="1" id="KW-0732">Signal</keyword>
<dbReference type="AlphaFoldDB" id="A0A371JVM3"/>
<evidence type="ECO:0000256" key="1">
    <source>
        <dbReference type="SAM" id="SignalP"/>
    </source>
</evidence>
<name>A0A371JVM3_9FLAO</name>
<organism evidence="2 3">
    <name type="scientific">Flagellimonas nanhaiensis</name>
    <dbReference type="NCBI Taxonomy" id="2292706"/>
    <lineage>
        <taxon>Bacteria</taxon>
        <taxon>Pseudomonadati</taxon>
        <taxon>Bacteroidota</taxon>
        <taxon>Flavobacteriia</taxon>
        <taxon>Flavobacteriales</taxon>
        <taxon>Flavobacteriaceae</taxon>
        <taxon>Flagellimonas</taxon>
    </lineage>
</organism>